<dbReference type="RefSeq" id="WP_027462689.1">
    <property type="nucleotide sequence ID" value="NZ_CP021084.1"/>
</dbReference>
<geneLocation type="plasmid" evidence="2">
    <name>pdfi3</name>
</geneLocation>
<dbReference type="InterPro" id="IPR012337">
    <property type="entry name" value="RNaseH-like_sf"/>
</dbReference>
<evidence type="ECO:0000313" key="2">
    <source>
        <dbReference type="Proteomes" id="UP000259030"/>
    </source>
</evidence>
<dbReference type="AlphaFoldDB" id="A0A221T327"/>
<proteinExistence type="predicted"/>
<accession>A0A221T327</accession>
<keyword evidence="1" id="KW-0614">Plasmid</keyword>
<gene>
    <name evidence="1" type="ORF">DFI_18790</name>
</gene>
<protein>
    <recommendedName>
        <fullName evidence="3">RNase H type-1 domain-containing protein</fullName>
    </recommendedName>
</protein>
<reference evidence="1 2" key="1">
    <citation type="submission" date="2017-05" db="EMBL/GenBank/DDBJ databases">
        <title>The complete genome sequence of Deinococcus ficus isolated from the rhizosphere of the Ficus religiosa L. in Taiwan.</title>
        <authorList>
            <person name="Wu K.-M."/>
            <person name="Liao T.-L."/>
            <person name="Liu Y.-M."/>
            <person name="Young C.-C."/>
            <person name="Tsai S.-F."/>
        </authorList>
    </citation>
    <scope>NUCLEOTIDE SEQUENCE [LARGE SCALE GENOMIC DNA]</scope>
    <source>
        <strain evidence="1 2">CC-FR2-10</strain>
        <plasmid evidence="2">pdfi3</plasmid>
    </source>
</reference>
<dbReference type="SUPFAM" id="SSF53098">
    <property type="entry name" value="Ribonuclease H-like"/>
    <property type="match status" value="1"/>
</dbReference>
<evidence type="ECO:0008006" key="3">
    <source>
        <dbReference type="Google" id="ProtNLM"/>
    </source>
</evidence>
<name>A0A221T327_9DEIO</name>
<dbReference type="Proteomes" id="UP000259030">
    <property type="component" value="Plasmid pDFI3"/>
</dbReference>
<keyword evidence="2" id="KW-1185">Reference proteome</keyword>
<sequence>MIYVSGQATGNPSPAGYAFRVKQGHLILRERQQTLTSGNALSATLIGVRDALQGLTQGDPYTIVMTNHALSVDLLNKSSVARSPAIHALVTEIQVLTAQHGLNPEYVHLLPETDPDLDEIIRLSEDSARLAWRTANSPACPRCGDMMTIHHSRGGKLWKCSTDTCSGTLRLYSSP</sequence>
<dbReference type="KEGG" id="dfc:DFI_18790"/>
<evidence type="ECO:0000313" key="1">
    <source>
        <dbReference type="EMBL" id="ASN83246.1"/>
    </source>
</evidence>
<organism evidence="1 2">
    <name type="scientific">Deinococcus ficus</name>
    <dbReference type="NCBI Taxonomy" id="317577"/>
    <lineage>
        <taxon>Bacteria</taxon>
        <taxon>Thermotogati</taxon>
        <taxon>Deinococcota</taxon>
        <taxon>Deinococci</taxon>
        <taxon>Deinococcales</taxon>
        <taxon>Deinococcaceae</taxon>
        <taxon>Deinococcus</taxon>
    </lineage>
</organism>
<dbReference type="EMBL" id="CP021084">
    <property type="protein sequence ID" value="ASN83246.1"/>
    <property type="molecule type" value="Genomic_DNA"/>
</dbReference>